<dbReference type="Gene3D" id="1.10.260.40">
    <property type="entry name" value="lambda repressor-like DNA-binding domains"/>
    <property type="match status" value="1"/>
</dbReference>
<dbReference type="EMBL" id="FMUB01000025">
    <property type="protein sequence ID" value="SCX34476.1"/>
    <property type="molecule type" value="Genomic_DNA"/>
</dbReference>
<dbReference type="Pfam" id="PF01381">
    <property type="entry name" value="HTH_3"/>
    <property type="match status" value="1"/>
</dbReference>
<dbReference type="InterPro" id="IPR001387">
    <property type="entry name" value="Cro/C1-type_HTH"/>
</dbReference>
<accession>A0A1G4X2N7</accession>
<reference evidence="3" key="1">
    <citation type="submission" date="2016-10" db="EMBL/GenBank/DDBJ databases">
        <authorList>
            <person name="Varghese N."/>
            <person name="Submissions S."/>
        </authorList>
    </citation>
    <scope>NUCLEOTIDE SEQUENCE [LARGE SCALE GENOMIC DNA]</scope>
    <source>
        <strain evidence="3">UNC267MFSha1.1M11</strain>
    </source>
</reference>
<dbReference type="PROSITE" id="PS50943">
    <property type="entry name" value="HTH_CROC1"/>
    <property type="match status" value="1"/>
</dbReference>
<evidence type="ECO:0000313" key="2">
    <source>
        <dbReference type="EMBL" id="SCX34476.1"/>
    </source>
</evidence>
<evidence type="ECO:0000259" key="1">
    <source>
        <dbReference type="PROSITE" id="PS50943"/>
    </source>
</evidence>
<protein>
    <submittedName>
        <fullName evidence="2">Helix-turn-helix</fullName>
    </submittedName>
</protein>
<proteinExistence type="predicted"/>
<dbReference type="CDD" id="cd00093">
    <property type="entry name" value="HTH_XRE"/>
    <property type="match status" value="1"/>
</dbReference>
<dbReference type="InterPro" id="IPR010982">
    <property type="entry name" value="Lambda_DNA-bd_dom_sf"/>
</dbReference>
<dbReference type="AlphaFoldDB" id="A0A1G4X2N7"/>
<sequence>MARQGFTQTTLAERINRDQHFISRRLSGKVAFAIDELAAIAEALDVPLAGLLGDKAAEASA</sequence>
<evidence type="ECO:0000313" key="3">
    <source>
        <dbReference type="Proteomes" id="UP000199707"/>
    </source>
</evidence>
<name>A0A1G4X2N7_9MYCO</name>
<feature type="domain" description="HTH cro/C1-type" evidence="1">
    <location>
        <begin position="3"/>
        <end position="51"/>
    </location>
</feature>
<dbReference type="SUPFAM" id="SSF47413">
    <property type="entry name" value="lambda repressor-like DNA-binding domains"/>
    <property type="match status" value="1"/>
</dbReference>
<dbReference type="Proteomes" id="UP000199707">
    <property type="component" value="Unassembled WGS sequence"/>
</dbReference>
<organism evidence="2 3">
    <name type="scientific">Mycolicibacterium fluoranthenivorans</name>
    <dbReference type="NCBI Taxonomy" id="258505"/>
    <lineage>
        <taxon>Bacteria</taxon>
        <taxon>Bacillati</taxon>
        <taxon>Actinomycetota</taxon>
        <taxon>Actinomycetes</taxon>
        <taxon>Mycobacteriales</taxon>
        <taxon>Mycobacteriaceae</taxon>
        <taxon>Mycolicibacterium</taxon>
    </lineage>
</organism>
<gene>
    <name evidence="2" type="ORF">SAMN02799620_06346</name>
</gene>
<dbReference type="GO" id="GO:0003677">
    <property type="term" value="F:DNA binding"/>
    <property type="evidence" value="ECO:0007669"/>
    <property type="project" value="InterPro"/>
</dbReference>